<dbReference type="GO" id="GO:0005975">
    <property type="term" value="P:carbohydrate metabolic process"/>
    <property type="evidence" value="ECO:0007669"/>
    <property type="project" value="InterPro"/>
</dbReference>
<keyword evidence="3" id="KW-0808">Transferase</keyword>
<keyword evidence="1" id="KW-0812">Transmembrane</keyword>
<dbReference type="SUPFAM" id="SSF88713">
    <property type="entry name" value="Glycoside hydrolase/deacetylase"/>
    <property type="match status" value="1"/>
</dbReference>
<keyword evidence="1" id="KW-1133">Transmembrane helix</keyword>
<feature type="domain" description="Acyltransferase 3" evidence="2">
    <location>
        <begin position="11"/>
        <end position="353"/>
    </location>
</feature>
<dbReference type="Pfam" id="PF01757">
    <property type="entry name" value="Acyl_transf_3"/>
    <property type="match status" value="1"/>
</dbReference>
<dbReference type="Gene3D" id="3.20.20.370">
    <property type="entry name" value="Glycoside hydrolase/deacetylase"/>
    <property type="match status" value="1"/>
</dbReference>
<dbReference type="AlphaFoldDB" id="A0A952AGJ6"/>
<dbReference type="Proteomes" id="UP000781173">
    <property type="component" value="Unassembled WGS sequence"/>
</dbReference>
<accession>A0A952AGJ6</accession>
<feature type="transmembrane region" description="Helical" evidence="1">
    <location>
        <begin position="382"/>
        <end position="403"/>
    </location>
</feature>
<dbReference type="GO" id="GO:0016747">
    <property type="term" value="F:acyltransferase activity, transferring groups other than amino-acyl groups"/>
    <property type="evidence" value="ECO:0007669"/>
    <property type="project" value="InterPro"/>
</dbReference>
<feature type="transmembrane region" description="Helical" evidence="1">
    <location>
        <begin position="269"/>
        <end position="291"/>
    </location>
</feature>
<gene>
    <name evidence="3" type="ORF">H3C67_01215</name>
</gene>
<feature type="transmembrane region" description="Helical" evidence="1">
    <location>
        <begin position="227"/>
        <end position="249"/>
    </location>
</feature>
<organism evidence="3 4">
    <name type="scientific">Candidatus Dojkabacteria bacterium</name>
    <dbReference type="NCBI Taxonomy" id="2099670"/>
    <lineage>
        <taxon>Bacteria</taxon>
        <taxon>Candidatus Dojkabacteria</taxon>
    </lineage>
</organism>
<name>A0A952AGJ6_9BACT</name>
<feature type="transmembrane region" description="Helical" evidence="1">
    <location>
        <begin position="50"/>
        <end position="70"/>
    </location>
</feature>
<dbReference type="InterPro" id="IPR011330">
    <property type="entry name" value="Glyco_hydro/deAcase_b/a-brl"/>
</dbReference>
<keyword evidence="3" id="KW-0012">Acyltransferase</keyword>
<feature type="transmembrane region" description="Helical" evidence="1">
    <location>
        <begin position="303"/>
        <end position="325"/>
    </location>
</feature>
<evidence type="ECO:0000313" key="3">
    <source>
        <dbReference type="EMBL" id="MBW7953384.1"/>
    </source>
</evidence>
<evidence type="ECO:0000259" key="2">
    <source>
        <dbReference type="Pfam" id="PF01757"/>
    </source>
</evidence>
<feature type="transmembrane region" description="Helical" evidence="1">
    <location>
        <begin position="132"/>
        <end position="150"/>
    </location>
</feature>
<keyword evidence="1" id="KW-0472">Membrane</keyword>
<feature type="transmembrane region" description="Helical" evidence="1">
    <location>
        <begin position="157"/>
        <end position="176"/>
    </location>
</feature>
<feature type="transmembrane region" description="Helical" evidence="1">
    <location>
        <begin position="196"/>
        <end position="215"/>
    </location>
</feature>
<feature type="transmembrane region" description="Helical" evidence="1">
    <location>
        <begin position="337"/>
        <end position="361"/>
    </location>
</feature>
<proteinExistence type="predicted"/>
<sequence>MMFSAESRDKTLDTLRGIAVILMLFAHSVVFFNFNHNPFLKGLAQFGDTVVFTTFLFVSGAVSYLAYLSVANSEWRTKKKKLFLRSLKLLAIYYLIAFFANIKSFLLLPITSWPKNILEIFTFINVPSYSEFILPFVLYGLLILLFRPLLKRVVQSLFYSSLLGLVLFFVGTYLHQNVVYLPAGYYSSFLWGFSDWFRFPIFQYAPILLLGMNWVASTRKLGGVLKITRTLLMLLFWLFLLVGFNYGAYTPNAETAVLLPGIYLDRWPPSLQFLVVGLFFVFFVLLVVQLVRAIDQKGLAFGIFDFFGKNAISFYVVHILLLYTYRYTINQRIDNPLVFTGVFLLFLILCSLFVLGIRFMHKKYSLEKRAVGRFEQLLKRKSFVIVMCFALFVAFVFVFNFIASFTPVRFDANPFRDPEVEGIFIRTSDPTWWDSSFKFQRRLNIYNSAIDQSATIGSWVRFDIDHADLVNSKKSNVDGTDLRIVFFAGSDYRILPIELADANTQGSTISFPLIAEIPPLAADSFYFLYYGSDSAESILTNSASTIYDSAEVQLGDELEAKILVEMQRSWLLRGNAITDEQSKATFAVKTENFKLNTNDLIISINGRENKVLSSERVDDNNYYSIVDAQQLLPGKYSISAEVRGTEFISTPKEFFVSYPLYVTWTIDYEGFDVKNQYLDSMVAISEQYGMPITHLFNPRVYIASEISSERRRLLSDWLIDRYENHNDEIGLHLHMHYDLVRSIGLTPLTEPSWGGRVNGHDVLTSAYDYDSFSKMLVWSKARFEEYGLPVPKSYRGGGWFMDIDNLKALADNGFNIDTSGREFYIWGPNKQVGHWDLETTTKPYKPSTQNQNSDVPPPQIDIWQFPNNGLDSTNNSDAVLIKRFTDNYDGRPLKEPQTLTYLSHPHWFDTYDAPKMHALLKHISQYTFVTDSGPIVYVTLQDALKGWSNDTQ</sequence>
<dbReference type="EMBL" id="JACFOF010000002">
    <property type="protein sequence ID" value="MBW7953384.1"/>
    <property type="molecule type" value="Genomic_DNA"/>
</dbReference>
<reference evidence="3" key="1">
    <citation type="journal article" date="2022" name="ISME J.">
        <title>A general approach to explore prokaryotic protein glycosylation reveals the unique surface layer modulation of an anammox bacterium.</title>
        <authorList>
            <person name="Pabst M."/>
            <person name="Grouzdev D.S."/>
            <person name="Lawson C.E."/>
            <person name="Kleikamp H.B.C."/>
            <person name="de Ram C."/>
            <person name="Louwen R."/>
            <person name="Lin Y.M."/>
            <person name="Lucker S."/>
            <person name="van Loosdrecht M.C.M."/>
            <person name="Laureni M."/>
        </authorList>
    </citation>
    <scope>NUCLEOTIDE SEQUENCE</scope>
    <source>
        <strain evidence="3">BROCD043</strain>
    </source>
</reference>
<dbReference type="InterPro" id="IPR002656">
    <property type="entry name" value="Acyl_transf_3_dom"/>
</dbReference>
<protein>
    <submittedName>
        <fullName evidence="3">Acyltransferase family protein</fullName>
    </submittedName>
</protein>
<evidence type="ECO:0000313" key="4">
    <source>
        <dbReference type="Proteomes" id="UP000781173"/>
    </source>
</evidence>
<evidence type="ECO:0000256" key="1">
    <source>
        <dbReference type="SAM" id="Phobius"/>
    </source>
</evidence>
<feature type="transmembrane region" description="Helical" evidence="1">
    <location>
        <begin position="12"/>
        <end position="30"/>
    </location>
</feature>
<comment type="caution">
    <text evidence="3">The sequence shown here is derived from an EMBL/GenBank/DDBJ whole genome shotgun (WGS) entry which is preliminary data.</text>
</comment>
<feature type="transmembrane region" description="Helical" evidence="1">
    <location>
        <begin position="91"/>
        <end position="112"/>
    </location>
</feature>